<evidence type="ECO:0000256" key="1">
    <source>
        <dbReference type="SAM" id="SignalP"/>
    </source>
</evidence>
<proteinExistence type="predicted"/>
<dbReference type="InterPro" id="IPR010927">
    <property type="entry name" value="T4SS_TraH"/>
</dbReference>
<name>A0ABY1QMY3_9BURK</name>
<comment type="caution">
    <text evidence="2">The sequence shown here is derived from an EMBL/GenBank/DDBJ whole genome shotgun (WGS) entry which is preliminary data.</text>
</comment>
<dbReference type="EMBL" id="FXUL01000018">
    <property type="protein sequence ID" value="SMP72566.1"/>
    <property type="molecule type" value="Genomic_DNA"/>
</dbReference>
<organism evidence="2 3">
    <name type="scientific">Noviherbaspirillum suwonense</name>
    <dbReference type="NCBI Taxonomy" id="1224511"/>
    <lineage>
        <taxon>Bacteria</taxon>
        <taxon>Pseudomonadati</taxon>
        <taxon>Pseudomonadota</taxon>
        <taxon>Betaproteobacteria</taxon>
        <taxon>Burkholderiales</taxon>
        <taxon>Oxalobacteraceae</taxon>
        <taxon>Noviherbaspirillum</taxon>
    </lineage>
</organism>
<keyword evidence="1" id="KW-0732">Signal</keyword>
<reference evidence="2 3" key="1">
    <citation type="submission" date="2017-05" db="EMBL/GenBank/DDBJ databases">
        <authorList>
            <person name="Varghese N."/>
            <person name="Submissions S."/>
        </authorList>
    </citation>
    <scope>NUCLEOTIDE SEQUENCE [LARGE SCALE GENOMIC DNA]</scope>
    <source>
        <strain evidence="2 3">DSM 26001</strain>
    </source>
</reference>
<evidence type="ECO:0000313" key="2">
    <source>
        <dbReference type="EMBL" id="SMP72566.1"/>
    </source>
</evidence>
<feature type="chain" id="PRO_5047271635" evidence="1">
    <location>
        <begin position="27"/>
        <end position="483"/>
    </location>
</feature>
<keyword evidence="3" id="KW-1185">Reference proteome</keyword>
<feature type="signal peptide" evidence="1">
    <location>
        <begin position="1"/>
        <end position="26"/>
    </location>
</feature>
<accession>A0ABY1QMY3</accession>
<dbReference type="RefSeq" id="WP_283444114.1">
    <property type="nucleotide sequence ID" value="NZ_FXUL01000018.1"/>
</dbReference>
<gene>
    <name evidence="2" type="ORF">SAMN06295970_11862</name>
</gene>
<dbReference type="Proteomes" id="UP001158049">
    <property type="component" value="Unassembled WGS sequence"/>
</dbReference>
<evidence type="ECO:0000313" key="3">
    <source>
        <dbReference type="Proteomes" id="UP001158049"/>
    </source>
</evidence>
<protein>
    <submittedName>
        <fullName evidence="2">Conjugative transfer pilus assembly protein TraH</fullName>
    </submittedName>
</protein>
<sequence>MKSYLKKITASLMAIVLLATVPASHAGLQDALDGMFVSNGTSATAFESQTRGGFIGGGLGLRTPIRNINLVAFDPPRFSAGCGGIDLFGGSFSFINADQIVALFRQIAANSVGLAFKAAIDAINPQLGKLMENFQAMVQSLNENMKNTCAIANSVVKTVADPSARKKLAEDTAAAGEAGAGVFSDFMAGITKMFDSPGETEKTANLNGRCDACGNPVWKALNDSNPGQMLGNPSTSQTDMAGDNEIIMSLIGAVVMNKAQGTDTNADGSRKVDVGATFAPSLTLYDFKDGNTAGKSVKVWRCQDGKEREKCTVLESRDFAFAGTLGYTNQMLFGDKEGQSLPGSFANSIVGKLSTCDSNNCGFTAAQIGFVNAISSPVLSLIKQVQSEPGAMSVLARDMAPVIADELAVRFGEAALRAARSTYDGVKVTQPDFVPAALKERAIELAAIRKSAEGNQERILKSKDMVKAIIEGNPKVFTKTSQW</sequence>
<dbReference type="Pfam" id="PF06122">
    <property type="entry name" value="TraH"/>
    <property type="match status" value="1"/>
</dbReference>